<dbReference type="PATRIC" id="fig|688269.3.peg.1500"/>
<dbReference type="AlphaFoldDB" id="F7YUU7"/>
<keyword evidence="3" id="KW-1003">Cell membrane</keyword>
<comment type="similarity">
    <text evidence="2">Belongs to the chromate ion transporter (CHR) (TC 2.A.51) family.</text>
</comment>
<evidence type="ECO:0000256" key="4">
    <source>
        <dbReference type="ARBA" id="ARBA00022692"/>
    </source>
</evidence>
<dbReference type="EMBL" id="CP002351">
    <property type="protein sequence ID" value="AEH51507.1"/>
    <property type="molecule type" value="Genomic_DNA"/>
</dbReference>
<dbReference type="HOGENOM" id="CLU_018106_1_1_0"/>
<evidence type="ECO:0000313" key="8">
    <source>
        <dbReference type="EMBL" id="AEH51507.1"/>
    </source>
</evidence>
<evidence type="ECO:0000256" key="1">
    <source>
        <dbReference type="ARBA" id="ARBA00004651"/>
    </source>
</evidence>
<dbReference type="Proteomes" id="UP000006804">
    <property type="component" value="Chromosome"/>
</dbReference>
<protein>
    <submittedName>
        <fullName evidence="8">Chromate transporter</fullName>
    </submittedName>
</protein>
<dbReference type="PANTHER" id="PTHR43663:SF2">
    <property type="entry name" value="CHROMATE TRANSPORT PROTEIN-RELATED"/>
    <property type="match status" value="1"/>
</dbReference>
<dbReference type="eggNOG" id="COG2059">
    <property type="taxonomic scope" value="Bacteria"/>
</dbReference>
<keyword evidence="9" id="KW-1185">Reference proteome</keyword>
<feature type="transmembrane region" description="Helical" evidence="7">
    <location>
        <begin position="55"/>
        <end position="73"/>
    </location>
</feature>
<evidence type="ECO:0000313" key="9">
    <source>
        <dbReference type="Proteomes" id="UP000006804"/>
    </source>
</evidence>
<keyword evidence="6 7" id="KW-0472">Membrane</keyword>
<dbReference type="STRING" id="688269.Theth_1450"/>
<gene>
    <name evidence="8" type="ORF">Theth_1450</name>
</gene>
<evidence type="ECO:0000256" key="6">
    <source>
        <dbReference type="ARBA" id="ARBA00023136"/>
    </source>
</evidence>
<dbReference type="Pfam" id="PF02417">
    <property type="entry name" value="Chromate_transp"/>
    <property type="match status" value="1"/>
</dbReference>
<reference evidence="8 9" key="1">
    <citation type="submission" date="2010-11" db="EMBL/GenBank/DDBJ databases">
        <title>The complete genome of Thermotoga thermarum DSM 5069.</title>
        <authorList>
            <consortium name="US DOE Joint Genome Institute (JGI-PGF)"/>
            <person name="Lucas S."/>
            <person name="Copeland A."/>
            <person name="Lapidus A."/>
            <person name="Bruce D."/>
            <person name="Goodwin L."/>
            <person name="Pitluck S."/>
            <person name="Kyrpides N."/>
            <person name="Mavromatis K."/>
            <person name="Ivanova N."/>
            <person name="Zeytun A."/>
            <person name="Brettin T."/>
            <person name="Detter J.C."/>
            <person name="Tapia R."/>
            <person name="Han C."/>
            <person name="Land M."/>
            <person name="Hauser L."/>
            <person name="Markowitz V."/>
            <person name="Cheng J.-F."/>
            <person name="Hugenholtz P."/>
            <person name="Woyke T."/>
            <person name="Wu D."/>
            <person name="Spring S."/>
            <person name="Schroeder M."/>
            <person name="Brambilla E."/>
            <person name="Klenk H.-P."/>
            <person name="Eisen J.A."/>
        </authorList>
    </citation>
    <scope>NUCLEOTIDE SEQUENCE [LARGE SCALE GENOMIC DNA]</scope>
    <source>
        <strain evidence="8 9">DSM 5069</strain>
    </source>
</reference>
<comment type="subcellular location">
    <subcellularLocation>
        <location evidence="1">Cell membrane</location>
        <topology evidence="1">Multi-pass membrane protein</topology>
    </subcellularLocation>
</comment>
<dbReference type="KEGG" id="tta:Theth_1450"/>
<organism evidence="8 9">
    <name type="scientific">Pseudothermotoga thermarum DSM 5069</name>
    <dbReference type="NCBI Taxonomy" id="688269"/>
    <lineage>
        <taxon>Bacteria</taxon>
        <taxon>Thermotogati</taxon>
        <taxon>Thermotogota</taxon>
        <taxon>Thermotogae</taxon>
        <taxon>Thermotogales</taxon>
        <taxon>Thermotogaceae</taxon>
        <taxon>Pseudothermotoga</taxon>
    </lineage>
</organism>
<dbReference type="GO" id="GO:0005886">
    <property type="term" value="C:plasma membrane"/>
    <property type="evidence" value="ECO:0007669"/>
    <property type="project" value="UniProtKB-SubCell"/>
</dbReference>
<evidence type="ECO:0000256" key="2">
    <source>
        <dbReference type="ARBA" id="ARBA00005262"/>
    </source>
</evidence>
<name>F7YUU7_9THEM</name>
<accession>F7YUU7</accession>
<feature type="transmembrane region" description="Helical" evidence="7">
    <location>
        <begin position="116"/>
        <end position="136"/>
    </location>
</feature>
<sequence length="181" mass="19799" precursor="true">MQVKCDLKLLGKIFLTFFRISSLTLGGGYAMVAVMQWEAKKLKWASEEEFYKDLSLAQAIPGPIAFNTAVLLGKRVAGPLGSLTAGIAVVLPPFFAIVAVASILRPHLNSIYVQAFLKGCYAAVIGLVFNVLYDLLRRQRWSAYNILIVSVGTILLLYKSAFLIPVFLGTIALLYLRGVGK</sequence>
<proteinExistence type="inferred from homology"/>
<evidence type="ECO:0000256" key="5">
    <source>
        <dbReference type="ARBA" id="ARBA00022989"/>
    </source>
</evidence>
<feature type="transmembrane region" description="Helical" evidence="7">
    <location>
        <begin position="80"/>
        <end position="104"/>
    </location>
</feature>
<dbReference type="GO" id="GO:0015109">
    <property type="term" value="F:chromate transmembrane transporter activity"/>
    <property type="evidence" value="ECO:0007669"/>
    <property type="project" value="InterPro"/>
</dbReference>
<feature type="transmembrane region" description="Helical" evidence="7">
    <location>
        <begin position="12"/>
        <end position="35"/>
    </location>
</feature>
<feature type="transmembrane region" description="Helical" evidence="7">
    <location>
        <begin position="143"/>
        <end position="176"/>
    </location>
</feature>
<dbReference type="InterPro" id="IPR052518">
    <property type="entry name" value="CHR_Transporter"/>
</dbReference>
<evidence type="ECO:0000256" key="3">
    <source>
        <dbReference type="ARBA" id="ARBA00022475"/>
    </source>
</evidence>
<dbReference type="RefSeq" id="WP_013932721.1">
    <property type="nucleotide sequence ID" value="NC_015707.1"/>
</dbReference>
<dbReference type="PANTHER" id="PTHR43663">
    <property type="entry name" value="CHROMATE TRANSPORT PROTEIN-RELATED"/>
    <property type="match status" value="1"/>
</dbReference>
<dbReference type="InterPro" id="IPR003370">
    <property type="entry name" value="Chromate_transpt"/>
</dbReference>
<evidence type="ECO:0000256" key="7">
    <source>
        <dbReference type="SAM" id="Phobius"/>
    </source>
</evidence>
<keyword evidence="5 7" id="KW-1133">Transmembrane helix</keyword>
<keyword evidence="4 7" id="KW-0812">Transmembrane</keyword>